<keyword evidence="8 10" id="KW-0460">Magnesium</keyword>
<organism evidence="12 13">
    <name type="scientific">Arcanobacterium haemolyticum (strain ATCC 9345 / DSM 20595 / CCM 5947 / CCUG 17215 / LMG 16163 / NBRC 15585 / NCTC 8452 / 11018)</name>
    <dbReference type="NCBI Taxonomy" id="644284"/>
    <lineage>
        <taxon>Bacteria</taxon>
        <taxon>Bacillati</taxon>
        <taxon>Actinomycetota</taxon>
        <taxon>Actinomycetes</taxon>
        <taxon>Actinomycetales</taxon>
        <taxon>Actinomycetaceae</taxon>
        <taxon>Arcanobacterium</taxon>
    </lineage>
</organism>
<comment type="catalytic activity">
    <reaction evidence="1">
        <text>(7,8-dihydropterin-6-yl)methyl diphosphate + 4-aminobenzoate = 7,8-dihydropteroate + diphosphate</text>
        <dbReference type="Rhea" id="RHEA:19949"/>
        <dbReference type="ChEBI" id="CHEBI:17836"/>
        <dbReference type="ChEBI" id="CHEBI:17839"/>
        <dbReference type="ChEBI" id="CHEBI:33019"/>
        <dbReference type="ChEBI" id="CHEBI:72950"/>
        <dbReference type="EC" id="2.5.1.15"/>
    </reaction>
</comment>
<dbReference type="PANTHER" id="PTHR20941:SF1">
    <property type="entry name" value="FOLIC ACID SYNTHESIS PROTEIN FOL1"/>
    <property type="match status" value="1"/>
</dbReference>
<keyword evidence="9 10" id="KW-0289">Folate biosynthesis</keyword>
<dbReference type="HOGENOM" id="CLU_008023_0_1_11"/>
<dbReference type="GO" id="GO:0046872">
    <property type="term" value="F:metal ion binding"/>
    <property type="evidence" value="ECO:0007669"/>
    <property type="project" value="UniProtKB-KW"/>
</dbReference>
<name>D7BM62_ARCHD</name>
<dbReference type="RefSeq" id="WP_013169509.1">
    <property type="nucleotide sequence ID" value="NC_014218.1"/>
</dbReference>
<dbReference type="GO" id="GO:0046656">
    <property type="term" value="P:folic acid biosynthetic process"/>
    <property type="evidence" value="ECO:0007669"/>
    <property type="project" value="UniProtKB-KW"/>
</dbReference>
<dbReference type="EC" id="2.5.1.15" evidence="5 10"/>
<dbReference type="AlphaFoldDB" id="D7BM62"/>
<dbReference type="EMBL" id="CP002045">
    <property type="protein sequence ID" value="ADH92011.1"/>
    <property type="molecule type" value="Genomic_DNA"/>
</dbReference>
<sequence>MHIMGIVNVTPDSFSDGGKWATPETAIQHGTELMDAGATILDIGGESTRPGARALEWDEEWERIANVIEELSRIGQERGVAVSVDTYHAETARRSVEAGASIVNDVTGGNGDPAMLATVAKLDCDYILQHSRGTAETMNSLATYTNIVDEVVSELVAARERALAAGIDAERIILDPGLGFAKMGDDDWNVLGGIDRVIELGHRVLVGASRKRFIGHLVGENQAHRDLSTAVISGFLAEHGVWAARVHNVDASSVVLATLEKIQQHSKKTQ</sequence>
<dbReference type="NCBIfam" id="TIGR01496">
    <property type="entry name" value="DHPS"/>
    <property type="match status" value="1"/>
</dbReference>
<evidence type="ECO:0000256" key="10">
    <source>
        <dbReference type="RuleBase" id="RU361205"/>
    </source>
</evidence>
<evidence type="ECO:0000256" key="4">
    <source>
        <dbReference type="ARBA" id="ARBA00009503"/>
    </source>
</evidence>
<dbReference type="InterPro" id="IPR045031">
    <property type="entry name" value="DHP_synth-like"/>
</dbReference>
<dbReference type="KEGG" id="ahe:Arch_0253"/>
<evidence type="ECO:0000313" key="12">
    <source>
        <dbReference type="EMBL" id="ADH92011.1"/>
    </source>
</evidence>
<dbReference type="Proteomes" id="UP000000376">
    <property type="component" value="Chromosome"/>
</dbReference>
<dbReference type="GO" id="GO:0046654">
    <property type="term" value="P:tetrahydrofolate biosynthetic process"/>
    <property type="evidence" value="ECO:0007669"/>
    <property type="project" value="UniProtKB-UniPathway"/>
</dbReference>
<accession>D7BM62</accession>
<dbReference type="GO" id="GO:0004156">
    <property type="term" value="F:dihydropteroate synthase activity"/>
    <property type="evidence" value="ECO:0007669"/>
    <property type="project" value="UniProtKB-EC"/>
</dbReference>
<dbReference type="PROSITE" id="PS00793">
    <property type="entry name" value="DHPS_2"/>
    <property type="match status" value="1"/>
</dbReference>
<evidence type="ECO:0000256" key="2">
    <source>
        <dbReference type="ARBA" id="ARBA00001946"/>
    </source>
</evidence>
<dbReference type="PROSITE" id="PS00792">
    <property type="entry name" value="DHPS_1"/>
    <property type="match status" value="1"/>
</dbReference>
<comment type="pathway">
    <text evidence="3 10">Cofactor biosynthesis; tetrahydrofolate biosynthesis; 7,8-dihydrofolate from 2-amino-4-hydroxy-6-hydroxymethyl-7,8-dihydropteridine diphosphate and 4-aminobenzoate: step 1/2.</text>
</comment>
<evidence type="ECO:0000313" key="13">
    <source>
        <dbReference type="Proteomes" id="UP000000376"/>
    </source>
</evidence>
<dbReference type="GO" id="GO:0005829">
    <property type="term" value="C:cytosol"/>
    <property type="evidence" value="ECO:0007669"/>
    <property type="project" value="TreeGrafter"/>
</dbReference>
<evidence type="ECO:0000256" key="3">
    <source>
        <dbReference type="ARBA" id="ARBA00004763"/>
    </source>
</evidence>
<dbReference type="eggNOG" id="COG0294">
    <property type="taxonomic scope" value="Bacteria"/>
</dbReference>
<dbReference type="PANTHER" id="PTHR20941">
    <property type="entry name" value="FOLATE SYNTHESIS PROTEINS"/>
    <property type="match status" value="1"/>
</dbReference>
<evidence type="ECO:0000256" key="8">
    <source>
        <dbReference type="ARBA" id="ARBA00022842"/>
    </source>
</evidence>
<dbReference type="STRING" id="644284.Arch_0253"/>
<comment type="function">
    <text evidence="10">Catalyzes the condensation of para-aminobenzoate (pABA) with 6-hydroxymethyl-7,8-dihydropterin diphosphate (DHPt-PP) to form 7,8-dihydropteroate (H2Pte), the immediate precursor of folate derivatives.</text>
</comment>
<comment type="cofactor">
    <cofactor evidence="2 10">
        <name>Mg(2+)</name>
        <dbReference type="ChEBI" id="CHEBI:18420"/>
    </cofactor>
</comment>
<dbReference type="Pfam" id="PF00809">
    <property type="entry name" value="Pterin_bind"/>
    <property type="match status" value="1"/>
</dbReference>
<dbReference type="CDD" id="cd00739">
    <property type="entry name" value="DHPS"/>
    <property type="match status" value="1"/>
</dbReference>
<evidence type="ECO:0000256" key="1">
    <source>
        <dbReference type="ARBA" id="ARBA00000012"/>
    </source>
</evidence>
<feature type="domain" description="Pterin-binding" evidence="11">
    <location>
        <begin position="1"/>
        <end position="257"/>
    </location>
</feature>
<reference evidence="12 13" key="1">
    <citation type="journal article" date="2010" name="Stand. Genomic Sci.">
        <title>Complete genome sequence of Arcanobacterium haemolyticum type strain (11018).</title>
        <authorList>
            <person name="Yasawong M."/>
            <person name="Teshima H."/>
            <person name="Lapidus A."/>
            <person name="Nolan M."/>
            <person name="Lucas S."/>
            <person name="Glavina Del Rio T."/>
            <person name="Tice H."/>
            <person name="Cheng J."/>
            <person name="Bruce D."/>
            <person name="Detter C."/>
            <person name="Tapia R."/>
            <person name="Han C."/>
            <person name="Goodwin L."/>
            <person name="Pitluck S."/>
            <person name="Liolios K."/>
            <person name="Ivanova N."/>
            <person name="Mavromatis K."/>
            <person name="Mikhailova N."/>
            <person name="Pati A."/>
            <person name="Chen A."/>
            <person name="Palaniappan K."/>
            <person name="Land M."/>
            <person name="Hauser L."/>
            <person name="Chang Y."/>
            <person name="Jeffries C."/>
            <person name="Rohde M."/>
            <person name="Sikorski J."/>
            <person name="Pukall R."/>
            <person name="Goker M."/>
            <person name="Woyke T."/>
            <person name="Bristow J."/>
            <person name="Eisen J."/>
            <person name="Markowitz V."/>
            <person name="Hugenholtz P."/>
            <person name="Kyrpides N."/>
            <person name="Klenk H."/>
        </authorList>
    </citation>
    <scope>NUCLEOTIDE SEQUENCE [LARGE SCALE GENOMIC DNA]</scope>
    <source>
        <strain evidence="13">ATCC 9345 / DSM 20595 / CCUG 17215 / LMG 16163 / NBRC 15585 / NCTC 8452 / 11018</strain>
    </source>
</reference>
<keyword evidence="6 10" id="KW-0808">Transferase</keyword>
<protein>
    <recommendedName>
        <fullName evidence="5 10">Dihydropteroate synthase</fullName>
        <shortName evidence="10">DHPS</shortName>
        <ecNumber evidence="5 10">2.5.1.15</ecNumber>
    </recommendedName>
    <alternativeName>
        <fullName evidence="10">Dihydropteroate pyrophosphorylase</fullName>
    </alternativeName>
</protein>
<keyword evidence="13" id="KW-1185">Reference proteome</keyword>
<dbReference type="SUPFAM" id="SSF51717">
    <property type="entry name" value="Dihydropteroate synthetase-like"/>
    <property type="match status" value="1"/>
</dbReference>
<dbReference type="UniPathway" id="UPA00077">
    <property type="reaction ID" value="UER00156"/>
</dbReference>
<evidence type="ECO:0000256" key="5">
    <source>
        <dbReference type="ARBA" id="ARBA00012458"/>
    </source>
</evidence>
<comment type="similarity">
    <text evidence="4 10">Belongs to the DHPS family.</text>
</comment>
<evidence type="ECO:0000256" key="6">
    <source>
        <dbReference type="ARBA" id="ARBA00022679"/>
    </source>
</evidence>
<dbReference type="InterPro" id="IPR000489">
    <property type="entry name" value="Pterin-binding_dom"/>
</dbReference>
<evidence type="ECO:0000259" key="11">
    <source>
        <dbReference type="PROSITE" id="PS50972"/>
    </source>
</evidence>
<evidence type="ECO:0000256" key="9">
    <source>
        <dbReference type="ARBA" id="ARBA00022909"/>
    </source>
</evidence>
<dbReference type="PROSITE" id="PS50972">
    <property type="entry name" value="PTERIN_BINDING"/>
    <property type="match status" value="1"/>
</dbReference>
<gene>
    <name evidence="12" type="ordered locus">Arch_0253</name>
</gene>
<dbReference type="InterPro" id="IPR006390">
    <property type="entry name" value="DHP_synth_dom"/>
</dbReference>
<dbReference type="Gene3D" id="3.20.20.20">
    <property type="entry name" value="Dihydropteroate synthase-like"/>
    <property type="match status" value="1"/>
</dbReference>
<keyword evidence="7 10" id="KW-0479">Metal-binding</keyword>
<dbReference type="InterPro" id="IPR011005">
    <property type="entry name" value="Dihydropteroate_synth-like_sf"/>
</dbReference>
<proteinExistence type="inferred from homology"/>
<evidence type="ECO:0000256" key="7">
    <source>
        <dbReference type="ARBA" id="ARBA00022723"/>
    </source>
</evidence>